<evidence type="ECO:0000313" key="1">
    <source>
        <dbReference type="EMBL" id="NEU96405.1"/>
    </source>
</evidence>
<dbReference type="Gene3D" id="1.10.3210.10">
    <property type="entry name" value="Hypothetical protein af1432"/>
    <property type="match status" value="1"/>
</dbReference>
<reference evidence="1 2" key="1">
    <citation type="journal article" date="2020" name="Arch. Microbiol.">
        <title>Bradyrhizobium uaiense sp. nov., a new highly efficient cowpea symbiont.</title>
        <authorList>
            <person name="Cabral Michel D."/>
            <person name="Azarias Guimaraes A."/>
            <person name="Martins da Costa E."/>
            <person name="Soares de Carvalho T."/>
            <person name="Balsanelli E."/>
            <person name="Willems A."/>
            <person name="Maltempi de Souza E."/>
            <person name="de Souza Moreira F.M."/>
        </authorList>
    </citation>
    <scope>NUCLEOTIDE SEQUENCE [LARGE SCALE GENOMIC DNA]</scope>
    <source>
        <strain evidence="1 2">UFLA 03-164</strain>
    </source>
</reference>
<name>A0A6P1BDD2_9BRAD</name>
<dbReference type="AlphaFoldDB" id="A0A6P1BDD2"/>
<proteinExistence type="predicted"/>
<protein>
    <recommendedName>
        <fullName evidence="3">HD domain-containing protein</fullName>
    </recommendedName>
</protein>
<evidence type="ECO:0008006" key="3">
    <source>
        <dbReference type="Google" id="ProtNLM"/>
    </source>
</evidence>
<organism evidence="1 2">
    <name type="scientific">Bradyrhizobium uaiense</name>
    <dbReference type="NCBI Taxonomy" id="2594946"/>
    <lineage>
        <taxon>Bacteria</taxon>
        <taxon>Pseudomonadati</taxon>
        <taxon>Pseudomonadota</taxon>
        <taxon>Alphaproteobacteria</taxon>
        <taxon>Hyphomicrobiales</taxon>
        <taxon>Nitrobacteraceae</taxon>
        <taxon>Bradyrhizobium</taxon>
    </lineage>
</organism>
<sequence>MRKPAYFYHGSRAQVERLEPSKARSGEPRAVFASPERAYATAFGLPIVPDPKGRRSWSFHYRGGAPRVTIHCGSLDLTRHGYLYRVPSKDFVRLDDRQWLSYEPVVPRDCEFVRGADYAHWIETLPATRARLRIAPCISPSSRDIDFDSIERQATAAFQLPAHSIHGPSHWRRVEQNGLMLARRSSADTDVVRLFALIHDCKRQDDFADSRHGMRAAEFVATIRHLLPTLDQANFERLQLACALHSGGQRHPDPTIGTCWDADRLDLTRVGAVPDARLMSTDFGRHLAERQSRFAPKYRVRDATPNWIHSYGGL</sequence>
<comment type="caution">
    <text evidence="1">The sequence shown here is derived from an EMBL/GenBank/DDBJ whole genome shotgun (WGS) entry which is preliminary data.</text>
</comment>
<accession>A0A6P1BDD2</accession>
<dbReference type="Proteomes" id="UP000468531">
    <property type="component" value="Unassembled WGS sequence"/>
</dbReference>
<keyword evidence="2" id="KW-1185">Reference proteome</keyword>
<dbReference type="EMBL" id="VKHP01000034">
    <property type="protein sequence ID" value="NEU96405.1"/>
    <property type="molecule type" value="Genomic_DNA"/>
</dbReference>
<dbReference type="RefSeq" id="WP_163153134.1">
    <property type="nucleotide sequence ID" value="NZ_VKHP01000034.1"/>
</dbReference>
<evidence type="ECO:0000313" key="2">
    <source>
        <dbReference type="Proteomes" id="UP000468531"/>
    </source>
</evidence>
<dbReference type="SUPFAM" id="SSF109604">
    <property type="entry name" value="HD-domain/PDEase-like"/>
    <property type="match status" value="1"/>
</dbReference>
<gene>
    <name evidence="1" type="ORF">FNJ47_11305</name>
</gene>